<dbReference type="InterPro" id="IPR000601">
    <property type="entry name" value="PKD_dom"/>
</dbReference>
<evidence type="ECO:0000256" key="1">
    <source>
        <dbReference type="SAM" id="SignalP"/>
    </source>
</evidence>
<dbReference type="Pfam" id="PF00801">
    <property type="entry name" value="PKD"/>
    <property type="match status" value="1"/>
</dbReference>
<evidence type="ECO:0000259" key="2">
    <source>
        <dbReference type="PROSITE" id="PS50835"/>
    </source>
</evidence>
<dbReference type="InterPro" id="IPR013783">
    <property type="entry name" value="Ig-like_fold"/>
</dbReference>
<sequence length="127" mass="14322">MMRKLAKLFIVHALFLAFTQCEGFNSAPDPPPPLEAEIMRIDVEPNPVQKGDTVVFTCIVKDSLAENLEFTWNIPNRVESIPTTKNTFSFEVNLEPGEYGASVSVNDTLKSDISTYKSFYFNVIQQQ</sequence>
<dbReference type="RefSeq" id="WP_185957297.1">
    <property type="nucleotide sequence ID" value="NZ_FXTP01000011.1"/>
</dbReference>
<dbReference type="InterPro" id="IPR007110">
    <property type="entry name" value="Ig-like_dom"/>
</dbReference>
<feature type="chain" id="PRO_5021713980" description="Ig-like domain-containing protein" evidence="1">
    <location>
        <begin position="24"/>
        <end position="127"/>
    </location>
</feature>
<evidence type="ECO:0000313" key="3">
    <source>
        <dbReference type="EMBL" id="SMO80777.1"/>
    </source>
</evidence>
<keyword evidence="1" id="KW-0732">Signal</keyword>
<proteinExistence type="predicted"/>
<dbReference type="PROSITE" id="PS50835">
    <property type="entry name" value="IG_LIKE"/>
    <property type="match status" value="1"/>
</dbReference>
<dbReference type="EMBL" id="FXTP01000011">
    <property type="protein sequence ID" value="SMO80777.1"/>
    <property type="molecule type" value="Genomic_DNA"/>
</dbReference>
<feature type="domain" description="Ig-like" evidence="2">
    <location>
        <begin position="32"/>
        <end position="116"/>
    </location>
</feature>
<dbReference type="Gene3D" id="2.60.40.10">
    <property type="entry name" value="Immunoglobulins"/>
    <property type="match status" value="1"/>
</dbReference>
<dbReference type="AlphaFoldDB" id="A0A521EA17"/>
<keyword evidence="4" id="KW-1185">Reference proteome</keyword>
<gene>
    <name evidence="3" type="ORF">SAMN06265219_11161</name>
</gene>
<evidence type="ECO:0000313" key="4">
    <source>
        <dbReference type="Proteomes" id="UP000317557"/>
    </source>
</evidence>
<reference evidence="3 4" key="1">
    <citation type="submission" date="2017-05" db="EMBL/GenBank/DDBJ databases">
        <authorList>
            <person name="Varghese N."/>
            <person name="Submissions S."/>
        </authorList>
    </citation>
    <scope>NUCLEOTIDE SEQUENCE [LARGE SCALE GENOMIC DNA]</scope>
    <source>
        <strain evidence="3 4">DSM 21985</strain>
    </source>
</reference>
<dbReference type="Proteomes" id="UP000317557">
    <property type="component" value="Unassembled WGS sequence"/>
</dbReference>
<name>A0A521EA17_9BACT</name>
<accession>A0A521EA17</accession>
<protein>
    <recommendedName>
        <fullName evidence="2">Ig-like domain-containing protein</fullName>
    </recommendedName>
</protein>
<feature type="signal peptide" evidence="1">
    <location>
        <begin position="1"/>
        <end position="23"/>
    </location>
</feature>
<organism evidence="3 4">
    <name type="scientific">Gracilimonas mengyeensis</name>
    <dbReference type="NCBI Taxonomy" id="1302730"/>
    <lineage>
        <taxon>Bacteria</taxon>
        <taxon>Pseudomonadati</taxon>
        <taxon>Balneolota</taxon>
        <taxon>Balneolia</taxon>
        <taxon>Balneolales</taxon>
        <taxon>Balneolaceae</taxon>
        <taxon>Gracilimonas</taxon>
    </lineage>
</organism>